<dbReference type="PANTHER" id="PTHR13789:SF309">
    <property type="entry name" value="PUTATIVE (AFU_ORTHOLOGUE AFUA_6G14510)-RELATED"/>
    <property type="match status" value="1"/>
</dbReference>
<dbReference type="RefSeq" id="WP_069311931.1">
    <property type="nucleotide sequence ID" value="NZ_MDTU01000001.1"/>
</dbReference>
<dbReference type="PANTHER" id="PTHR13789">
    <property type="entry name" value="MONOOXYGENASE"/>
    <property type="match status" value="1"/>
</dbReference>
<evidence type="ECO:0000256" key="2">
    <source>
        <dbReference type="ARBA" id="ARBA00023033"/>
    </source>
</evidence>
<proteinExistence type="predicted"/>
<comment type="caution">
    <text evidence="4">The sequence shown here is derived from an EMBL/GenBank/DDBJ whole genome shotgun (WGS) entry which is preliminary data.</text>
</comment>
<dbReference type="SUPFAM" id="SSF51905">
    <property type="entry name" value="FAD/NAD(P)-binding domain"/>
    <property type="match status" value="1"/>
</dbReference>
<dbReference type="Pfam" id="PF01494">
    <property type="entry name" value="FAD_binding_3"/>
    <property type="match status" value="1"/>
</dbReference>
<dbReference type="InterPro" id="IPR050493">
    <property type="entry name" value="FAD-dep_Monooxygenase_BioMet"/>
</dbReference>
<reference evidence="4 5" key="1">
    <citation type="submission" date="2016-08" db="EMBL/GenBank/DDBJ databases">
        <title>Draft genome sequence of Candidatus Piscirickettsia litoralis, from seawater.</title>
        <authorList>
            <person name="Wan X."/>
            <person name="Lee A.J."/>
            <person name="Hou S."/>
            <person name="Donachie S.P."/>
        </authorList>
    </citation>
    <scope>NUCLEOTIDE SEQUENCE [LARGE SCALE GENOMIC DNA]</scope>
    <source>
        <strain evidence="4 5">Y2</strain>
    </source>
</reference>
<feature type="domain" description="FAD-binding" evidence="3">
    <location>
        <begin position="2"/>
        <end position="329"/>
    </location>
</feature>
<organism evidence="4 5">
    <name type="scientific">Piscirickettsia litoralis</name>
    <dbReference type="NCBI Taxonomy" id="1891921"/>
    <lineage>
        <taxon>Bacteria</taxon>
        <taxon>Pseudomonadati</taxon>
        <taxon>Pseudomonadota</taxon>
        <taxon>Gammaproteobacteria</taxon>
        <taxon>Thiotrichales</taxon>
        <taxon>Piscirickettsiaceae</taxon>
        <taxon>Piscirickettsia</taxon>
    </lineage>
</organism>
<name>A0ABX2ZZV0_9GAMM</name>
<keyword evidence="5" id="KW-1185">Reference proteome</keyword>
<dbReference type="InterPro" id="IPR036188">
    <property type="entry name" value="FAD/NAD-bd_sf"/>
</dbReference>
<evidence type="ECO:0000256" key="1">
    <source>
        <dbReference type="ARBA" id="ARBA00023002"/>
    </source>
</evidence>
<evidence type="ECO:0000313" key="4">
    <source>
        <dbReference type="EMBL" id="ODN42132.1"/>
    </source>
</evidence>
<evidence type="ECO:0000259" key="3">
    <source>
        <dbReference type="Pfam" id="PF01494"/>
    </source>
</evidence>
<keyword evidence="1" id="KW-0560">Oxidoreductase</keyword>
<protein>
    <recommendedName>
        <fullName evidence="3">FAD-binding domain-containing protein</fullName>
    </recommendedName>
</protein>
<sequence>MKILIIGAGLGGLTMAHALKTYLPQAEFKIIEKSTSLRATGASIALPGNAVDAFKYLSMQEQILKTAHPISKIRYLKYNGKLLSETKLAEHPILKDYQFIALQREELIHLLAQDILPHIQFNTVIKQYTQQDKLTHIELSDDSHFTADLIIDASGVNSTHRQAICGQDLREDLGISCWRFLTSRKTADPSYYLLSPNGGLGLLYPTSGNQSYVYLQRVQEKDNYSTDVDKASLVRFFAKFAPELQEAIDSTPTEKIIASRLVSVSEPIMTDHKSTVFIGDAAAACSPQLQQGYASAIEDALTLAWSLQAKPQLEDALLCYEQLRLSRVQWIKNASDTPSKSSQALIIYFQEELLPRKSERTAPSMCKAGRLYWKKIT</sequence>
<keyword evidence="2" id="KW-0503">Monooxygenase</keyword>
<gene>
    <name evidence="4" type="ORF">BGC07_03190</name>
</gene>
<dbReference type="InterPro" id="IPR002938">
    <property type="entry name" value="FAD-bd"/>
</dbReference>
<accession>A0ABX2ZZV0</accession>
<dbReference type="EMBL" id="MDTU01000001">
    <property type="protein sequence ID" value="ODN42132.1"/>
    <property type="molecule type" value="Genomic_DNA"/>
</dbReference>
<dbReference type="Gene3D" id="3.50.50.60">
    <property type="entry name" value="FAD/NAD(P)-binding domain"/>
    <property type="match status" value="1"/>
</dbReference>
<evidence type="ECO:0000313" key="5">
    <source>
        <dbReference type="Proteomes" id="UP000094329"/>
    </source>
</evidence>
<dbReference type="Proteomes" id="UP000094329">
    <property type="component" value="Unassembled WGS sequence"/>
</dbReference>
<dbReference type="PRINTS" id="PR00420">
    <property type="entry name" value="RNGMNOXGNASE"/>
</dbReference>